<dbReference type="PANTHER" id="PTHR45704">
    <property type="entry name" value="RAS-LIKE FAMILY MEMBER 11"/>
    <property type="match status" value="1"/>
</dbReference>
<dbReference type="VEuPathDB" id="VectorBase:ADAC007497"/>
<accession>W5JBR9</accession>
<dbReference type="Proteomes" id="UP000000673">
    <property type="component" value="Unassembled WGS sequence"/>
</dbReference>
<dbReference type="VEuPathDB" id="VectorBase:ADAR2_005687"/>
<evidence type="ECO:0000313" key="7">
    <source>
        <dbReference type="EnsemblMetazoa" id="ADAC007497-PA"/>
    </source>
</evidence>
<reference evidence="6" key="2">
    <citation type="submission" date="2010-05" db="EMBL/GenBank/DDBJ databases">
        <authorList>
            <person name="Almeida L.G."/>
            <person name="Nicolas M.F."/>
            <person name="Souza R.C."/>
            <person name="Vasconcelos A.T.R."/>
        </authorList>
    </citation>
    <scope>NUCLEOTIDE SEQUENCE</scope>
</reference>
<name>W5JBR9_ANODA</name>
<comment type="similarity">
    <text evidence="1">Belongs to the small GTPase superfamily. Ras family.</text>
</comment>
<dbReference type="EC" id="3.6.5.2" evidence="2"/>
<proteinExistence type="inferred from homology"/>
<dbReference type="Pfam" id="PF00071">
    <property type="entry name" value="Ras"/>
    <property type="match status" value="1"/>
</dbReference>
<dbReference type="EMBL" id="ADMH02001853">
    <property type="protein sequence ID" value="ETN60858.1"/>
    <property type="molecule type" value="Genomic_DNA"/>
</dbReference>
<evidence type="ECO:0000313" key="6">
    <source>
        <dbReference type="EMBL" id="ETN60858.1"/>
    </source>
</evidence>
<protein>
    <recommendedName>
        <fullName evidence="2">small monomeric GTPase</fullName>
        <ecNumber evidence="2">3.6.5.2</ecNumber>
    </recommendedName>
</protein>
<reference evidence="6 8" key="1">
    <citation type="journal article" date="2010" name="BMC Genomics">
        <title>Combination of measures distinguishes pre-miRNAs from other stem-loops in the genome of the newly sequenced Anopheles darlingi.</title>
        <authorList>
            <person name="Mendes N.D."/>
            <person name="Freitas A.T."/>
            <person name="Vasconcelos A.T."/>
            <person name="Sagot M.F."/>
        </authorList>
    </citation>
    <scope>NUCLEOTIDE SEQUENCE</scope>
</reference>
<dbReference type="InterPro" id="IPR051065">
    <property type="entry name" value="Ras-related_GTPase"/>
</dbReference>
<evidence type="ECO:0000313" key="8">
    <source>
        <dbReference type="Proteomes" id="UP000000673"/>
    </source>
</evidence>
<reference evidence="7" key="4">
    <citation type="submission" date="2015-06" db="UniProtKB">
        <authorList>
            <consortium name="EnsemblMetazoa"/>
        </authorList>
    </citation>
    <scope>IDENTIFICATION</scope>
</reference>
<keyword evidence="3" id="KW-0378">Hydrolase</keyword>
<gene>
    <name evidence="6" type="ORF">AND_007497</name>
</gene>
<dbReference type="STRING" id="43151.W5JBR9"/>
<dbReference type="SMART" id="SM00175">
    <property type="entry name" value="RAB"/>
    <property type="match status" value="1"/>
</dbReference>
<dbReference type="InterPro" id="IPR027417">
    <property type="entry name" value="P-loop_NTPase"/>
</dbReference>
<keyword evidence="8" id="KW-1185">Reference proteome</keyword>
<evidence type="ECO:0000256" key="2">
    <source>
        <dbReference type="ARBA" id="ARBA00011984"/>
    </source>
</evidence>
<feature type="region of interest" description="Disordered" evidence="5">
    <location>
        <begin position="66"/>
        <end position="94"/>
    </location>
</feature>
<dbReference type="GO" id="GO:0003925">
    <property type="term" value="F:G protein activity"/>
    <property type="evidence" value="ECO:0007669"/>
    <property type="project" value="UniProtKB-EC"/>
</dbReference>
<dbReference type="eggNOG" id="KOG0395">
    <property type="taxonomic scope" value="Eukaryota"/>
</dbReference>
<feature type="compositionally biased region" description="Polar residues" evidence="5">
    <location>
        <begin position="73"/>
        <end position="88"/>
    </location>
</feature>
<evidence type="ECO:0000256" key="3">
    <source>
        <dbReference type="ARBA" id="ARBA00022801"/>
    </source>
</evidence>
<dbReference type="Gene3D" id="3.40.50.300">
    <property type="entry name" value="P-loop containing nucleotide triphosphate hydrolases"/>
    <property type="match status" value="1"/>
</dbReference>
<organism evidence="6">
    <name type="scientific">Anopheles darlingi</name>
    <name type="common">Mosquito</name>
    <dbReference type="NCBI Taxonomy" id="43151"/>
    <lineage>
        <taxon>Eukaryota</taxon>
        <taxon>Metazoa</taxon>
        <taxon>Ecdysozoa</taxon>
        <taxon>Arthropoda</taxon>
        <taxon>Hexapoda</taxon>
        <taxon>Insecta</taxon>
        <taxon>Pterygota</taxon>
        <taxon>Neoptera</taxon>
        <taxon>Endopterygota</taxon>
        <taxon>Diptera</taxon>
        <taxon>Nematocera</taxon>
        <taxon>Culicoidea</taxon>
        <taxon>Culicidae</taxon>
        <taxon>Anophelinae</taxon>
        <taxon>Anopheles</taxon>
    </lineage>
</organism>
<evidence type="ECO:0000256" key="5">
    <source>
        <dbReference type="SAM" id="MobiDB-lite"/>
    </source>
</evidence>
<reference evidence="6" key="3">
    <citation type="journal article" date="2013" name="Nucleic Acids Res.">
        <title>The genome of Anopheles darlingi, the main neotropical malaria vector.</title>
        <authorList>
            <person name="Marinotti O."/>
            <person name="Cerqueira G.C."/>
            <person name="de Almeida L.G."/>
            <person name="Ferro M.I."/>
            <person name="Loreto E.L."/>
            <person name="Zaha A."/>
            <person name="Teixeira S.M."/>
            <person name="Wespiser A.R."/>
            <person name="Almeida E Silva A."/>
            <person name="Schlindwein A.D."/>
            <person name="Pacheco A.C."/>
            <person name="Silva A.L."/>
            <person name="Graveley B.R."/>
            <person name="Walenz B.P."/>
            <person name="Lima Bde A."/>
            <person name="Ribeiro C.A."/>
            <person name="Nunes-Silva C.G."/>
            <person name="de Carvalho C.R."/>
            <person name="Soares C.M."/>
            <person name="de Menezes C.B."/>
            <person name="Matiolli C."/>
            <person name="Caffrey D."/>
            <person name="Araujo D.A."/>
            <person name="de Oliveira D.M."/>
            <person name="Golenbock D."/>
            <person name="Grisard E.C."/>
            <person name="Fantinatti-Garboggini F."/>
            <person name="de Carvalho F.M."/>
            <person name="Barcellos F.G."/>
            <person name="Prosdocimi F."/>
            <person name="May G."/>
            <person name="Azevedo Junior G.M."/>
            <person name="Guimaraes G.M."/>
            <person name="Goldman G.H."/>
            <person name="Padilha I.Q."/>
            <person name="Batista Jda S."/>
            <person name="Ferro J.A."/>
            <person name="Ribeiro J.M."/>
            <person name="Fietto J.L."/>
            <person name="Dabbas K.M."/>
            <person name="Cerdeira L."/>
            <person name="Agnez-Lima L.F."/>
            <person name="Brocchi M."/>
            <person name="de Carvalho M.O."/>
            <person name="Teixeira Mde M."/>
            <person name="Diniz Maia Mde M."/>
            <person name="Goldman M.H."/>
            <person name="Cruz Schneider M.P."/>
            <person name="Felipe M.S."/>
            <person name="Hungria M."/>
            <person name="Nicolas M.F."/>
            <person name="Pereira M."/>
            <person name="Montes M.A."/>
            <person name="Cantao M.E."/>
            <person name="Vincentz M."/>
            <person name="Rafael M.S."/>
            <person name="Silverman N."/>
            <person name="Stoco P.H."/>
            <person name="Souza R.C."/>
            <person name="Vicentini R."/>
            <person name="Gazzinelli R.T."/>
            <person name="Neves Rde O."/>
            <person name="Silva R."/>
            <person name="Astolfi-Filho S."/>
            <person name="Maciel T.E."/>
            <person name="Urmenyi T.P."/>
            <person name="Tadei W.P."/>
            <person name="Camargo E.P."/>
            <person name="de Vasconcelos A.T."/>
        </authorList>
    </citation>
    <scope>NUCLEOTIDE SEQUENCE</scope>
</reference>
<dbReference type="SMART" id="SM00173">
    <property type="entry name" value="RAS"/>
    <property type="match status" value="1"/>
</dbReference>
<dbReference type="InterPro" id="IPR001806">
    <property type="entry name" value="Small_GTPase"/>
</dbReference>
<dbReference type="PROSITE" id="PS51419">
    <property type="entry name" value="RAB"/>
    <property type="match status" value="1"/>
</dbReference>
<evidence type="ECO:0000256" key="1">
    <source>
        <dbReference type="ARBA" id="ARBA00008344"/>
    </source>
</evidence>
<dbReference type="EnsemblMetazoa" id="ADAC007497-RA">
    <property type="protein sequence ID" value="ADAC007497-PA"/>
    <property type="gene ID" value="ADAC007497"/>
</dbReference>
<dbReference type="GO" id="GO:0005525">
    <property type="term" value="F:GTP binding"/>
    <property type="evidence" value="ECO:0007669"/>
    <property type="project" value="InterPro"/>
</dbReference>
<dbReference type="AlphaFoldDB" id="W5JBR9"/>
<feature type="region of interest" description="Disordered" evidence="5">
    <location>
        <begin position="1"/>
        <end position="38"/>
    </location>
</feature>
<dbReference type="HOGENOM" id="CLU_683736_0_0_1"/>
<evidence type="ECO:0000256" key="4">
    <source>
        <dbReference type="ARBA" id="ARBA00048098"/>
    </source>
</evidence>
<sequence>MAAKRQMGKPGNEEESEAEETGKQAGACAGDEQHAFFDDSTLHTAPAVSELRRSASSVKEYLVCQGSRHDQNDSNTDPRTILASNPGSMKTEEKTNVPRVRIAVLGNINVGKSAILQVLNERHNHPIHQSSPSTHQGQKSSMKAEEALALTVRYLTRRFIGEYSSNTDLLYKQTVTLDSGVLDVEIVDISAENDNGFPVEQIQWADACLIVYSITDRSSYEYAQRSLAELRQLQNAPSAYLVANKADLDHLRELNSVPSGRRTACVAPPAFAGDTLRCSRAIKMSLQTVTASHSQKTSSLPLVQETEGASLAASHAIGFCEVSVADNSPALYKAFERLLIESRARPVKPRKFSVSKMFGTLIGNAGTRQAPVNQGTVVPCHKGELHKSRVMKRRQAFTATASL</sequence>
<comment type="catalytic activity">
    <reaction evidence="4">
        <text>GTP + H2O = GDP + phosphate + H(+)</text>
        <dbReference type="Rhea" id="RHEA:19669"/>
        <dbReference type="ChEBI" id="CHEBI:15377"/>
        <dbReference type="ChEBI" id="CHEBI:15378"/>
        <dbReference type="ChEBI" id="CHEBI:37565"/>
        <dbReference type="ChEBI" id="CHEBI:43474"/>
        <dbReference type="ChEBI" id="CHEBI:58189"/>
        <dbReference type="EC" id="3.6.5.2"/>
    </reaction>
</comment>
<dbReference type="SUPFAM" id="SSF52540">
    <property type="entry name" value="P-loop containing nucleoside triphosphate hydrolases"/>
    <property type="match status" value="1"/>
</dbReference>